<sequence>MVNPKDVDLAELRAETEDVLKDFLLHYLPSLTIHWGDGSGSTVVSALDAHEFRLPALSPALRDAWKNFAALARDRAEFSKSFDSTGIVRMKACDNTLCTAFDARTLFKRSGCATAFYCSVRCQAIDWNDGHRAACKHHDSLLRGHFGRTSTSPTTSRQRAVMRSILHRDYLDLKLHIYTEAVRSMHLSGDPDAGYFVMFDYTRGGVIVDVHSLALKSRDLIWLWELEPEWDEIEARAERSGGRMTIHVMRAWVVPLRSSNGMVHDELVNLAWDEAYCNWEDGLQSRLEALVVSPQNNFATHILPCLSYKLTPLLAPFPNTLAVVRPTVPEPMGKTIEPVVPASVSPGLQAAPAGAQRSRTWHLVPKETSTGWKIVVDSLVAQIVLPNFGVFLRILAMSVARKHNPGHIGMKHRIRTGDADCSNHRLTQVCVGGF</sequence>
<evidence type="ECO:0000256" key="3">
    <source>
        <dbReference type="ARBA" id="ARBA00022833"/>
    </source>
</evidence>
<dbReference type="InterPro" id="IPR002893">
    <property type="entry name" value="Znf_MYND"/>
</dbReference>
<dbReference type="Pfam" id="PF01753">
    <property type="entry name" value="zf-MYND"/>
    <property type="match status" value="1"/>
</dbReference>
<keyword evidence="1" id="KW-0479">Metal-binding</keyword>
<proteinExistence type="predicted"/>
<dbReference type="SUPFAM" id="SSF144232">
    <property type="entry name" value="HIT/MYND zinc finger-like"/>
    <property type="match status" value="1"/>
</dbReference>
<keyword evidence="2 4" id="KW-0863">Zinc-finger</keyword>
<dbReference type="PROSITE" id="PS50865">
    <property type="entry name" value="ZF_MYND_2"/>
    <property type="match status" value="1"/>
</dbReference>
<organism evidence="6 7">
    <name type="scientific">Roridomyces roridus</name>
    <dbReference type="NCBI Taxonomy" id="1738132"/>
    <lineage>
        <taxon>Eukaryota</taxon>
        <taxon>Fungi</taxon>
        <taxon>Dikarya</taxon>
        <taxon>Basidiomycota</taxon>
        <taxon>Agaricomycotina</taxon>
        <taxon>Agaricomycetes</taxon>
        <taxon>Agaricomycetidae</taxon>
        <taxon>Agaricales</taxon>
        <taxon>Marasmiineae</taxon>
        <taxon>Mycenaceae</taxon>
        <taxon>Roridomyces</taxon>
    </lineage>
</organism>
<dbReference type="GO" id="GO:0008270">
    <property type="term" value="F:zinc ion binding"/>
    <property type="evidence" value="ECO:0007669"/>
    <property type="project" value="UniProtKB-KW"/>
</dbReference>
<evidence type="ECO:0000313" key="6">
    <source>
        <dbReference type="EMBL" id="KAJ7633297.1"/>
    </source>
</evidence>
<evidence type="ECO:0000256" key="4">
    <source>
        <dbReference type="PROSITE-ProRule" id="PRU00134"/>
    </source>
</evidence>
<dbReference type="Gene3D" id="6.10.140.2220">
    <property type="match status" value="1"/>
</dbReference>
<gene>
    <name evidence="6" type="ORF">FB45DRAFT_1003382</name>
</gene>
<accession>A0AAD7BY61</accession>
<keyword evidence="7" id="KW-1185">Reference proteome</keyword>
<keyword evidence="3" id="KW-0862">Zinc</keyword>
<evidence type="ECO:0000256" key="2">
    <source>
        <dbReference type="ARBA" id="ARBA00022771"/>
    </source>
</evidence>
<dbReference type="Proteomes" id="UP001221142">
    <property type="component" value="Unassembled WGS sequence"/>
</dbReference>
<evidence type="ECO:0000256" key="1">
    <source>
        <dbReference type="ARBA" id="ARBA00022723"/>
    </source>
</evidence>
<reference evidence="6" key="1">
    <citation type="submission" date="2023-03" db="EMBL/GenBank/DDBJ databases">
        <title>Massive genome expansion in bonnet fungi (Mycena s.s.) driven by repeated elements and novel gene families across ecological guilds.</title>
        <authorList>
            <consortium name="Lawrence Berkeley National Laboratory"/>
            <person name="Harder C.B."/>
            <person name="Miyauchi S."/>
            <person name="Viragh M."/>
            <person name="Kuo A."/>
            <person name="Thoen E."/>
            <person name="Andreopoulos B."/>
            <person name="Lu D."/>
            <person name="Skrede I."/>
            <person name="Drula E."/>
            <person name="Henrissat B."/>
            <person name="Morin E."/>
            <person name="Kohler A."/>
            <person name="Barry K."/>
            <person name="LaButti K."/>
            <person name="Morin E."/>
            <person name="Salamov A."/>
            <person name="Lipzen A."/>
            <person name="Mereny Z."/>
            <person name="Hegedus B."/>
            <person name="Baldrian P."/>
            <person name="Stursova M."/>
            <person name="Weitz H."/>
            <person name="Taylor A."/>
            <person name="Grigoriev I.V."/>
            <person name="Nagy L.G."/>
            <person name="Martin F."/>
            <person name="Kauserud H."/>
        </authorList>
    </citation>
    <scope>NUCLEOTIDE SEQUENCE</scope>
    <source>
        <strain evidence="6">9284</strain>
    </source>
</reference>
<dbReference type="AlphaFoldDB" id="A0AAD7BY61"/>
<evidence type="ECO:0000259" key="5">
    <source>
        <dbReference type="PROSITE" id="PS50865"/>
    </source>
</evidence>
<feature type="domain" description="MYND-type" evidence="5">
    <location>
        <begin position="95"/>
        <end position="135"/>
    </location>
</feature>
<evidence type="ECO:0000313" key="7">
    <source>
        <dbReference type="Proteomes" id="UP001221142"/>
    </source>
</evidence>
<comment type="caution">
    <text evidence="6">The sequence shown here is derived from an EMBL/GenBank/DDBJ whole genome shotgun (WGS) entry which is preliminary data.</text>
</comment>
<name>A0AAD7BY61_9AGAR</name>
<protein>
    <recommendedName>
        <fullName evidence="5">MYND-type domain-containing protein</fullName>
    </recommendedName>
</protein>
<dbReference type="EMBL" id="JARKIF010000008">
    <property type="protein sequence ID" value="KAJ7633297.1"/>
    <property type="molecule type" value="Genomic_DNA"/>
</dbReference>